<dbReference type="InterPro" id="IPR032325">
    <property type="entry name" value="DUF4852"/>
</dbReference>
<proteinExistence type="predicted"/>
<keyword evidence="2" id="KW-1185">Reference proteome</keyword>
<evidence type="ECO:0000313" key="1">
    <source>
        <dbReference type="EMBL" id="EPF46342.1"/>
    </source>
</evidence>
<gene>
    <name evidence="1" type="ORF">HMPREF1222_01861</name>
</gene>
<sequence>MKKITALVVTFLIVGVSFAQIVRLDRDTAFYIYLKGSQTVLTPKDELNYAKSFENLTYRKYKNDEFEWDEQFTKIKQSLKEKIHSVDMDVSYIVMTDVKLENYDFTNEGFPVSISEKIFFPYDHFNNWASLDSDSILDKRIALKLDRFEKYNFIAMPKVEAKKFLQTRKNTYGNVNRQVSLQVTFKIAEFDSEEYKSFANIALSNDYLPVVGIIEKVEVYDTSNSYNVEKIGELMVK</sequence>
<dbReference type="Proteomes" id="UP000014605">
    <property type="component" value="Unassembled WGS sequence"/>
</dbReference>
<dbReference type="PATRIC" id="fig|1125702.3.peg.1919"/>
<evidence type="ECO:0000313" key="2">
    <source>
        <dbReference type="Proteomes" id="UP000014605"/>
    </source>
</evidence>
<dbReference type="HOGENOM" id="CLU_1170250_0_0_12"/>
<dbReference type="GeneID" id="301461993"/>
<dbReference type="Pfam" id="PF16144">
    <property type="entry name" value="DUF4852"/>
    <property type="match status" value="1"/>
</dbReference>
<accession>S3LPU8</accession>
<reference evidence="1 2" key="1">
    <citation type="submission" date="2013-04" db="EMBL/GenBank/DDBJ databases">
        <title>The Genome Sequence of Treponema vincentii F0403.</title>
        <authorList>
            <consortium name="The Broad Institute Genomics Platform"/>
            <person name="Earl A."/>
            <person name="Ward D."/>
            <person name="Feldgarden M."/>
            <person name="Gevers D."/>
            <person name="Leonetti C."/>
            <person name="Izard J."/>
            <person name="Walker B."/>
            <person name="Young S."/>
            <person name="Zeng Q."/>
            <person name="Gargeya S."/>
            <person name="Fitzgerald M."/>
            <person name="Haas B."/>
            <person name="Abouelleil A."/>
            <person name="Allen A.W."/>
            <person name="Alvarado L."/>
            <person name="Arachchi H.M."/>
            <person name="Berlin A.M."/>
            <person name="Chapman S.B."/>
            <person name="Gainer-Dewar J."/>
            <person name="Goldberg J."/>
            <person name="Griggs A."/>
            <person name="Gujja S."/>
            <person name="Hansen M."/>
            <person name="Howarth C."/>
            <person name="Imamovic A."/>
            <person name="Ireland A."/>
            <person name="Larimer J."/>
            <person name="McCowan C."/>
            <person name="Murphy C."/>
            <person name="Pearson M."/>
            <person name="Poon T.W."/>
            <person name="Priest M."/>
            <person name="Roberts A."/>
            <person name="Saif S."/>
            <person name="Shea T."/>
            <person name="Sisk P."/>
            <person name="Sykes S."/>
            <person name="Wortman J."/>
            <person name="Nusbaum C."/>
            <person name="Birren B."/>
        </authorList>
    </citation>
    <scope>NUCLEOTIDE SEQUENCE [LARGE SCALE GENOMIC DNA]</scope>
    <source>
        <strain evidence="1 2">F0403</strain>
    </source>
</reference>
<protein>
    <submittedName>
        <fullName evidence="1">Uncharacterized protein</fullName>
    </submittedName>
</protein>
<dbReference type="EMBL" id="ATFC01000009">
    <property type="protein sequence ID" value="EPF46342.1"/>
    <property type="molecule type" value="Genomic_DNA"/>
</dbReference>
<organism evidence="1 2">
    <name type="scientific">Treponema vincentii F0403</name>
    <dbReference type="NCBI Taxonomy" id="1125702"/>
    <lineage>
        <taxon>Bacteria</taxon>
        <taxon>Pseudomonadati</taxon>
        <taxon>Spirochaetota</taxon>
        <taxon>Spirochaetia</taxon>
        <taxon>Spirochaetales</taxon>
        <taxon>Treponemataceae</taxon>
        <taxon>Treponema</taxon>
    </lineage>
</organism>
<dbReference type="AlphaFoldDB" id="S3LPU8"/>
<comment type="caution">
    <text evidence="1">The sequence shown here is derived from an EMBL/GenBank/DDBJ whole genome shotgun (WGS) entry which is preliminary data.</text>
</comment>
<dbReference type="RefSeq" id="WP_016519159.1">
    <property type="nucleotide sequence ID" value="NZ_KE332512.1"/>
</dbReference>
<name>S3LPU8_9SPIR</name>